<name>A0AAD1X906_EUPCR</name>
<dbReference type="AlphaFoldDB" id="A0AAD1X906"/>
<feature type="region of interest" description="Disordered" evidence="1">
    <location>
        <begin position="319"/>
        <end position="338"/>
    </location>
</feature>
<dbReference type="EMBL" id="CAMPGE010003068">
    <property type="protein sequence ID" value="CAI2361890.1"/>
    <property type="molecule type" value="Genomic_DNA"/>
</dbReference>
<sequence>MQILRPNHTLENEDFIQSLSPHMSMTKNDRNSSISSRDERLRAKERILNLTPNHRVSQPIVKPFVPNYAQRIGKIKDSVDNTTPIYSRTKKDSRNNSQQALNRTFEDIPSHNYSNFLKIDDIEGSSSKQLYRGKPKDIMGKYNVIENSRPTRLTKRRRRGIYDGMDYRDVTKVKKSGMDSVESHNFHLNHDYSKNTDNNMSIDNQDAAMESMNENYEDQYRKILTESKRQRKEPLNHPRKMRSYESNANNSAKTVQDYLQKTRKRAEKYVPLRGGHVNSTLPVTTHTSKYDPYSPPEIPPKPTPQFLHKFQKFQNTQKVSKTPAKGSEPLCQKPTSPLGYHENEVERRVVQNRRNLLRDLKDQGISEGQRQMTRNDMKIGGRQGQLRTVENVRQNTELNSRRISLNRNFNNSQRMEDVRNTSSERMAIKKLILLEQNHRSKLSALLRVPSVSKYSQKVQNCKTDLQQNLNLNLKISLQEDFVQGRNWLARQTS</sequence>
<evidence type="ECO:0000256" key="1">
    <source>
        <dbReference type="SAM" id="MobiDB-lite"/>
    </source>
</evidence>
<comment type="caution">
    <text evidence="2">The sequence shown here is derived from an EMBL/GenBank/DDBJ whole genome shotgun (WGS) entry which is preliminary data.</text>
</comment>
<evidence type="ECO:0000313" key="3">
    <source>
        <dbReference type="Proteomes" id="UP001295684"/>
    </source>
</evidence>
<gene>
    <name evidence="2" type="ORF">ECRASSUSDP1_LOCUS3205</name>
</gene>
<keyword evidence="3" id="KW-1185">Reference proteome</keyword>
<dbReference type="Proteomes" id="UP001295684">
    <property type="component" value="Unassembled WGS sequence"/>
</dbReference>
<feature type="region of interest" description="Disordered" evidence="1">
    <location>
        <begin position="227"/>
        <end position="254"/>
    </location>
</feature>
<organism evidence="2 3">
    <name type="scientific">Euplotes crassus</name>
    <dbReference type="NCBI Taxonomy" id="5936"/>
    <lineage>
        <taxon>Eukaryota</taxon>
        <taxon>Sar</taxon>
        <taxon>Alveolata</taxon>
        <taxon>Ciliophora</taxon>
        <taxon>Intramacronucleata</taxon>
        <taxon>Spirotrichea</taxon>
        <taxon>Hypotrichia</taxon>
        <taxon>Euplotida</taxon>
        <taxon>Euplotidae</taxon>
        <taxon>Moneuplotes</taxon>
    </lineage>
</organism>
<feature type="compositionally biased region" description="Basic and acidic residues" evidence="1">
    <location>
        <begin position="227"/>
        <end position="236"/>
    </location>
</feature>
<feature type="compositionally biased region" description="Polar residues" evidence="1">
    <location>
        <begin position="244"/>
        <end position="254"/>
    </location>
</feature>
<reference evidence="2" key="1">
    <citation type="submission" date="2023-07" db="EMBL/GenBank/DDBJ databases">
        <authorList>
            <consortium name="AG Swart"/>
            <person name="Singh M."/>
            <person name="Singh A."/>
            <person name="Seah K."/>
            <person name="Emmerich C."/>
        </authorList>
    </citation>
    <scope>NUCLEOTIDE SEQUENCE</scope>
    <source>
        <strain evidence="2">DP1</strain>
    </source>
</reference>
<protein>
    <submittedName>
        <fullName evidence="2">Uncharacterized protein</fullName>
    </submittedName>
</protein>
<proteinExistence type="predicted"/>
<accession>A0AAD1X906</accession>
<evidence type="ECO:0000313" key="2">
    <source>
        <dbReference type="EMBL" id="CAI2361890.1"/>
    </source>
</evidence>